<dbReference type="EC" id="2.7.11.1" evidence="1"/>
<dbReference type="InterPro" id="IPR008266">
    <property type="entry name" value="Tyr_kinase_AS"/>
</dbReference>
<evidence type="ECO:0000256" key="1">
    <source>
        <dbReference type="ARBA" id="ARBA00012513"/>
    </source>
</evidence>
<dbReference type="AlphaFoldDB" id="A0A8J2J9M7"/>
<dbReference type="InterPro" id="IPR000719">
    <property type="entry name" value="Prot_kinase_dom"/>
</dbReference>
<dbReference type="Pfam" id="PF06293">
    <property type="entry name" value="Kdo"/>
    <property type="match status" value="1"/>
</dbReference>
<evidence type="ECO:0000256" key="3">
    <source>
        <dbReference type="ARBA" id="ARBA00022694"/>
    </source>
</evidence>
<organism evidence="10 11">
    <name type="scientific">Allacma fusca</name>
    <dbReference type="NCBI Taxonomy" id="39272"/>
    <lineage>
        <taxon>Eukaryota</taxon>
        <taxon>Metazoa</taxon>
        <taxon>Ecdysozoa</taxon>
        <taxon>Arthropoda</taxon>
        <taxon>Hexapoda</taxon>
        <taxon>Collembola</taxon>
        <taxon>Symphypleona</taxon>
        <taxon>Sminthuridae</taxon>
        <taxon>Allacma</taxon>
    </lineage>
</organism>
<evidence type="ECO:0000256" key="5">
    <source>
        <dbReference type="ARBA" id="ARBA00022777"/>
    </source>
</evidence>
<dbReference type="GO" id="GO:0008033">
    <property type="term" value="P:tRNA processing"/>
    <property type="evidence" value="ECO:0007669"/>
    <property type="project" value="UniProtKB-KW"/>
</dbReference>
<comment type="catalytic activity">
    <reaction evidence="8">
        <text>L-seryl-[protein] + ATP = O-phospho-L-seryl-[protein] + ADP + H(+)</text>
        <dbReference type="Rhea" id="RHEA:17989"/>
        <dbReference type="Rhea" id="RHEA-COMP:9863"/>
        <dbReference type="Rhea" id="RHEA-COMP:11604"/>
        <dbReference type="ChEBI" id="CHEBI:15378"/>
        <dbReference type="ChEBI" id="CHEBI:29999"/>
        <dbReference type="ChEBI" id="CHEBI:30616"/>
        <dbReference type="ChEBI" id="CHEBI:83421"/>
        <dbReference type="ChEBI" id="CHEBI:456216"/>
        <dbReference type="EC" id="2.7.11.1"/>
    </reaction>
</comment>
<name>A0A8J2J9M7_9HEXA</name>
<evidence type="ECO:0000259" key="9">
    <source>
        <dbReference type="PROSITE" id="PS50011"/>
    </source>
</evidence>
<keyword evidence="3" id="KW-0819">tRNA processing</keyword>
<dbReference type="PROSITE" id="PS50011">
    <property type="entry name" value="PROTEIN_KINASE_DOM"/>
    <property type="match status" value="1"/>
</dbReference>
<reference evidence="10" key="1">
    <citation type="submission" date="2021-06" db="EMBL/GenBank/DDBJ databases">
        <authorList>
            <person name="Hodson N. C."/>
            <person name="Mongue J. A."/>
            <person name="Jaron S. K."/>
        </authorList>
    </citation>
    <scope>NUCLEOTIDE SEQUENCE</scope>
</reference>
<sequence>EFLEGVDTVNDFIGRVLKSKEKNKEWRNQLEKLALEIGKILGKLHEAGIIHGDLTTSNILVERDQFEGDA</sequence>
<evidence type="ECO:0000256" key="7">
    <source>
        <dbReference type="ARBA" id="ARBA00047899"/>
    </source>
</evidence>
<dbReference type="EMBL" id="CAJVCH010031550">
    <property type="protein sequence ID" value="CAG7709993.1"/>
    <property type="molecule type" value="Genomic_DNA"/>
</dbReference>
<evidence type="ECO:0000313" key="11">
    <source>
        <dbReference type="Proteomes" id="UP000708208"/>
    </source>
</evidence>
<dbReference type="OrthoDB" id="3399at2759"/>
<dbReference type="PROSITE" id="PS00109">
    <property type="entry name" value="PROTEIN_KINASE_TYR"/>
    <property type="match status" value="1"/>
</dbReference>
<proteinExistence type="predicted"/>
<dbReference type="Proteomes" id="UP000708208">
    <property type="component" value="Unassembled WGS sequence"/>
</dbReference>
<evidence type="ECO:0000256" key="4">
    <source>
        <dbReference type="ARBA" id="ARBA00022741"/>
    </source>
</evidence>
<evidence type="ECO:0000256" key="8">
    <source>
        <dbReference type="ARBA" id="ARBA00048679"/>
    </source>
</evidence>
<keyword evidence="4" id="KW-0547">Nucleotide-binding</keyword>
<keyword evidence="2" id="KW-0808">Transferase</keyword>
<evidence type="ECO:0000313" key="10">
    <source>
        <dbReference type="EMBL" id="CAG7709993.1"/>
    </source>
</evidence>
<evidence type="ECO:0000256" key="2">
    <source>
        <dbReference type="ARBA" id="ARBA00022679"/>
    </source>
</evidence>
<feature type="non-terminal residue" evidence="10">
    <location>
        <position position="70"/>
    </location>
</feature>
<dbReference type="GO" id="GO:0005829">
    <property type="term" value="C:cytosol"/>
    <property type="evidence" value="ECO:0007669"/>
    <property type="project" value="TreeGrafter"/>
</dbReference>
<feature type="domain" description="Protein kinase" evidence="9">
    <location>
        <begin position="1"/>
        <end position="70"/>
    </location>
</feature>
<dbReference type="GO" id="GO:0070525">
    <property type="term" value="P:tRNA threonylcarbamoyladenosine metabolic process"/>
    <property type="evidence" value="ECO:0007669"/>
    <property type="project" value="TreeGrafter"/>
</dbReference>
<comment type="caution">
    <text evidence="10">The sequence shown here is derived from an EMBL/GenBank/DDBJ whole genome shotgun (WGS) entry which is preliminary data.</text>
</comment>
<dbReference type="GO" id="GO:0000408">
    <property type="term" value="C:EKC/KEOPS complex"/>
    <property type="evidence" value="ECO:0007669"/>
    <property type="project" value="TreeGrafter"/>
</dbReference>
<accession>A0A8J2J9M7</accession>
<dbReference type="GO" id="GO:0004674">
    <property type="term" value="F:protein serine/threonine kinase activity"/>
    <property type="evidence" value="ECO:0007669"/>
    <property type="project" value="UniProtKB-EC"/>
</dbReference>
<comment type="catalytic activity">
    <reaction evidence="7">
        <text>L-threonyl-[protein] + ATP = O-phospho-L-threonyl-[protein] + ADP + H(+)</text>
        <dbReference type="Rhea" id="RHEA:46608"/>
        <dbReference type="Rhea" id="RHEA-COMP:11060"/>
        <dbReference type="Rhea" id="RHEA-COMP:11605"/>
        <dbReference type="ChEBI" id="CHEBI:15378"/>
        <dbReference type="ChEBI" id="CHEBI:30013"/>
        <dbReference type="ChEBI" id="CHEBI:30616"/>
        <dbReference type="ChEBI" id="CHEBI:61977"/>
        <dbReference type="ChEBI" id="CHEBI:456216"/>
        <dbReference type="EC" id="2.7.11.1"/>
    </reaction>
</comment>
<protein>
    <recommendedName>
        <fullName evidence="1">non-specific serine/threonine protein kinase</fullName>
        <ecNumber evidence="1">2.7.11.1</ecNumber>
    </recommendedName>
</protein>
<dbReference type="GO" id="GO:0005634">
    <property type="term" value="C:nucleus"/>
    <property type="evidence" value="ECO:0007669"/>
    <property type="project" value="TreeGrafter"/>
</dbReference>
<keyword evidence="11" id="KW-1185">Reference proteome</keyword>
<dbReference type="PANTHER" id="PTHR12209">
    <property type="entry name" value="NON-SPECIFIC SERINE/THREONINE PROTEIN KINASE"/>
    <property type="match status" value="1"/>
</dbReference>
<gene>
    <name evidence="10" type="ORF">AFUS01_LOCUS4973</name>
</gene>
<keyword evidence="5" id="KW-0418">Kinase</keyword>
<dbReference type="GO" id="GO:0005524">
    <property type="term" value="F:ATP binding"/>
    <property type="evidence" value="ECO:0007669"/>
    <property type="project" value="UniProtKB-KW"/>
</dbReference>
<evidence type="ECO:0000256" key="6">
    <source>
        <dbReference type="ARBA" id="ARBA00022840"/>
    </source>
</evidence>
<feature type="non-terminal residue" evidence="10">
    <location>
        <position position="1"/>
    </location>
</feature>
<keyword evidence="6" id="KW-0067">ATP-binding</keyword>
<dbReference type="PANTHER" id="PTHR12209:SF0">
    <property type="entry name" value="EKC_KEOPS COMPLEX SUBUNIT TP53RK"/>
    <property type="match status" value="1"/>
</dbReference>